<dbReference type="AlphaFoldDB" id="A0A6C0DER1"/>
<sequence>MGGGLFGTPLYLNPKCLVFSAFVLGVYWLPHPKAFSHRILMAFLLATSAYIIMAWYDVIYDCNDRLKPTLLGWMSKPFKPKEYSDAYDKLPIKYQKIVRTFDIAVLSILVITFVAPFVLKRA</sequence>
<organism evidence="2">
    <name type="scientific">viral metagenome</name>
    <dbReference type="NCBI Taxonomy" id="1070528"/>
    <lineage>
        <taxon>unclassified sequences</taxon>
        <taxon>metagenomes</taxon>
        <taxon>organismal metagenomes</taxon>
    </lineage>
</organism>
<reference evidence="2" key="1">
    <citation type="journal article" date="2020" name="Nature">
        <title>Giant virus diversity and host interactions through global metagenomics.</title>
        <authorList>
            <person name="Schulz F."/>
            <person name="Roux S."/>
            <person name="Paez-Espino D."/>
            <person name="Jungbluth S."/>
            <person name="Walsh D.A."/>
            <person name="Denef V.J."/>
            <person name="McMahon K.D."/>
            <person name="Konstantinidis K.T."/>
            <person name="Eloe-Fadrosh E.A."/>
            <person name="Kyrpides N.C."/>
            <person name="Woyke T."/>
        </authorList>
    </citation>
    <scope>NUCLEOTIDE SEQUENCE</scope>
    <source>
        <strain evidence="2">GVMAG-M-3300023174-137</strain>
    </source>
</reference>
<evidence type="ECO:0000313" key="2">
    <source>
        <dbReference type="EMBL" id="QHT14449.1"/>
    </source>
</evidence>
<keyword evidence="1" id="KW-1133">Transmembrane helix</keyword>
<keyword evidence="1" id="KW-0472">Membrane</keyword>
<keyword evidence="1" id="KW-0812">Transmembrane</keyword>
<evidence type="ECO:0000256" key="1">
    <source>
        <dbReference type="SAM" id="Phobius"/>
    </source>
</evidence>
<feature type="transmembrane region" description="Helical" evidence="1">
    <location>
        <begin position="12"/>
        <end position="30"/>
    </location>
</feature>
<proteinExistence type="predicted"/>
<dbReference type="EMBL" id="MN739583">
    <property type="protein sequence ID" value="QHT14449.1"/>
    <property type="molecule type" value="Genomic_DNA"/>
</dbReference>
<name>A0A6C0DER1_9ZZZZ</name>
<accession>A0A6C0DER1</accession>
<protein>
    <submittedName>
        <fullName evidence="2">Uncharacterized protein</fullName>
    </submittedName>
</protein>
<feature type="transmembrane region" description="Helical" evidence="1">
    <location>
        <begin position="39"/>
        <end position="56"/>
    </location>
</feature>
<feature type="transmembrane region" description="Helical" evidence="1">
    <location>
        <begin position="97"/>
        <end position="119"/>
    </location>
</feature>